<dbReference type="InterPro" id="IPR045407">
    <property type="entry name" value="DUF6512"/>
</dbReference>
<keyword evidence="1" id="KW-1133">Transmembrane helix</keyword>
<feature type="transmembrane region" description="Helical" evidence="1">
    <location>
        <begin position="133"/>
        <end position="156"/>
    </location>
</feature>
<evidence type="ECO:0000256" key="1">
    <source>
        <dbReference type="SAM" id="Phobius"/>
    </source>
</evidence>
<keyword evidence="1" id="KW-0472">Membrane</keyword>
<feature type="transmembrane region" description="Helical" evidence="1">
    <location>
        <begin position="77"/>
        <end position="97"/>
    </location>
</feature>
<feature type="transmembrane region" description="Helical" evidence="1">
    <location>
        <begin position="7"/>
        <end position="26"/>
    </location>
</feature>
<feature type="transmembrane region" description="Helical" evidence="1">
    <location>
        <begin position="103"/>
        <end position="121"/>
    </location>
</feature>
<dbReference type="EMBL" id="JAOQKJ010000003">
    <property type="protein sequence ID" value="MCU6743696.1"/>
    <property type="molecule type" value="Genomic_DNA"/>
</dbReference>
<gene>
    <name evidence="2" type="ORF">OCV77_04125</name>
</gene>
<dbReference type="RefSeq" id="WP_262573556.1">
    <property type="nucleotide sequence ID" value="NZ_JAOQKJ010000003.1"/>
</dbReference>
<name>A0ABT2T1C8_9FIRM</name>
<evidence type="ECO:0000313" key="3">
    <source>
        <dbReference type="Proteomes" id="UP001652432"/>
    </source>
</evidence>
<keyword evidence="1" id="KW-0812">Transmembrane</keyword>
<feature type="transmembrane region" description="Helical" evidence="1">
    <location>
        <begin position="46"/>
        <end position="65"/>
    </location>
</feature>
<dbReference type="Proteomes" id="UP001652432">
    <property type="component" value="Unassembled WGS sequence"/>
</dbReference>
<proteinExistence type="predicted"/>
<keyword evidence="3" id="KW-1185">Reference proteome</keyword>
<protein>
    <submittedName>
        <fullName evidence="2">DUF6512 family protein</fullName>
    </submittedName>
</protein>
<organism evidence="2 3">
    <name type="scientific">Suilimivivens aceti</name>
    <dbReference type="NCBI Taxonomy" id="2981774"/>
    <lineage>
        <taxon>Bacteria</taxon>
        <taxon>Bacillati</taxon>
        <taxon>Bacillota</taxon>
        <taxon>Clostridia</taxon>
        <taxon>Lachnospirales</taxon>
        <taxon>Lachnospiraceae</taxon>
        <taxon>Suilimivivens</taxon>
    </lineage>
</organism>
<sequence>MNPLKRFTLIGIIFVLGTGSLAHFVYDWSLQNFIIGFFFPVSESTWEHMKLIFFPMLLYALFLYSRLKEDYPCLASALPAGILSGTFLIPVLFYTYSGILGKNYMALDITTFVIAVLVAFIRTYCLTLSCRGVPFLIPLWTAVIITLVCFLLFTYLPPDLGLFVSPVPG</sequence>
<reference evidence="2 3" key="1">
    <citation type="journal article" date="2021" name="ISME Commun">
        <title>Automated analysis of genomic sequences facilitates high-throughput and comprehensive description of bacteria.</title>
        <authorList>
            <person name="Hitch T.C.A."/>
        </authorList>
    </citation>
    <scope>NUCLEOTIDE SEQUENCE [LARGE SCALE GENOMIC DNA]</scope>
    <source>
        <strain evidence="2 3">Sanger_18</strain>
    </source>
</reference>
<accession>A0ABT2T1C8</accession>
<comment type="caution">
    <text evidence="2">The sequence shown here is derived from an EMBL/GenBank/DDBJ whole genome shotgun (WGS) entry which is preliminary data.</text>
</comment>
<dbReference type="Pfam" id="PF20122">
    <property type="entry name" value="DUF6512"/>
    <property type="match status" value="1"/>
</dbReference>
<evidence type="ECO:0000313" key="2">
    <source>
        <dbReference type="EMBL" id="MCU6743696.1"/>
    </source>
</evidence>